<dbReference type="AlphaFoldDB" id="A0A5C6DET1"/>
<sequence>MFKGKLHVVKFFMELGCLRGLGFQPGVGCLRGLGFQPGVGCLRGLGFQPGDSELISQAGSLGHGAMHSMYPGWKPRPRGDALSVPRLEA</sequence>
<reference evidence="1 2" key="1">
    <citation type="submission" date="2019-02" db="EMBL/GenBank/DDBJ databases">
        <title>Deep-cultivation of Planctomycetes and their phenomic and genomic characterization uncovers novel biology.</title>
        <authorList>
            <person name="Wiegand S."/>
            <person name="Jogler M."/>
            <person name="Boedeker C."/>
            <person name="Pinto D."/>
            <person name="Vollmers J."/>
            <person name="Rivas-Marin E."/>
            <person name="Kohn T."/>
            <person name="Peeters S.H."/>
            <person name="Heuer A."/>
            <person name="Rast P."/>
            <person name="Oberbeckmann S."/>
            <person name="Bunk B."/>
            <person name="Jeske O."/>
            <person name="Meyerdierks A."/>
            <person name="Storesund J.E."/>
            <person name="Kallscheuer N."/>
            <person name="Luecker S."/>
            <person name="Lage O.M."/>
            <person name="Pohl T."/>
            <person name="Merkel B.J."/>
            <person name="Hornburger P."/>
            <person name="Mueller R.-W."/>
            <person name="Bruemmer F."/>
            <person name="Labrenz M."/>
            <person name="Spormann A.M."/>
            <person name="Op Den Camp H."/>
            <person name="Overmann J."/>
            <person name="Amann R."/>
            <person name="Jetten M.S.M."/>
            <person name="Mascher T."/>
            <person name="Medema M.H."/>
            <person name="Devos D.P."/>
            <person name="Kaster A.-K."/>
            <person name="Ovreas L."/>
            <person name="Rohde M."/>
            <person name="Galperin M.Y."/>
            <person name="Jogler C."/>
        </authorList>
    </citation>
    <scope>NUCLEOTIDE SEQUENCE [LARGE SCALE GENOMIC DNA]</scope>
    <source>
        <strain evidence="1 2">Q31b</strain>
    </source>
</reference>
<dbReference type="EMBL" id="SJPY01000009">
    <property type="protein sequence ID" value="TWU35753.1"/>
    <property type="molecule type" value="Genomic_DNA"/>
</dbReference>
<accession>A0A5C6DET1</accession>
<evidence type="ECO:0000313" key="1">
    <source>
        <dbReference type="EMBL" id="TWU35753.1"/>
    </source>
</evidence>
<dbReference type="Proteomes" id="UP000315471">
    <property type="component" value="Unassembled WGS sequence"/>
</dbReference>
<keyword evidence="2" id="KW-1185">Reference proteome</keyword>
<organism evidence="1 2">
    <name type="scientific">Novipirellula aureliae</name>
    <dbReference type="NCBI Taxonomy" id="2527966"/>
    <lineage>
        <taxon>Bacteria</taxon>
        <taxon>Pseudomonadati</taxon>
        <taxon>Planctomycetota</taxon>
        <taxon>Planctomycetia</taxon>
        <taxon>Pirellulales</taxon>
        <taxon>Pirellulaceae</taxon>
        <taxon>Novipirellula</taxon>
    </lineage>
</organism>
<gene>
    <name evidence="1" type="ORF">Q31b_51880</name>
</gene>
<proteinExistence type="predicted"/>
<evidence type="ECO:0000313" key="2">
    <source>
        <dbReference type="Proteomes" id="UP000315471"/>
    </source>
</evidence>
<comment type="caution">
    <text evidence="1">The sequence shown here is derived from an EMBL/GenBank/DDBJ whole genome shotgun (WGS) entry which is preliminary data.</text>
</comment>
<name>A0A5C6DET1_9BACT</name>
<protein>
    <submittedName>
        <fullName evidence="1">Uncharacterized protein</fullName>
    </submittedName>
</protein>